<comment type="caution">
    <text evidence="1">The sequence shown here is derived from an EMBL/GenBank/DDBJ whole genome shotgun (WGS) entry which is preliminary data.</text>
</comment>
<name>X1UHP3_9ZZZZ</name>
<feature type="non-terminal residue" evidence="1">
    <location>
        <position position="1"/>
    </location>
</feature>
<dbReference type="AlphaFoldDB" id="X1UHP3"/>
<evidence type="ECO:0000313" key="1">
    <source>
        <dbReference type="EMBL" id="GAI99405.1"/>
    </source>
</evidence>
<sequence length="32" mass="3804">EIDGKTPKQYKISKFPIENNMTFVDYQHGVFE</sequence>
<gene>
    <name evidence="1" type="ORF">S12H4_39327</name>
</gene>
<reference evidence="1" key="1">
    <citation type="journal article" date="2014" name="Front. Microbiol.">
        <title>High frequency of phylogenetically diverse reductive dehalogenase-homologous genes in deep subseafloor sedimentary metagenomes.</title>
        <authorList>
            <person name="Kawai M."/>
            <person name="Futagami T."/>
            <person name="Toyoda A."/>
            <person name="Takaki Y."/>
            <person name="Nishi S."/>
            <person name="Hori S."/>
            <person name="Arai W."/>
            <person name="Tsubouchi T."/>
            <person name="Morono Y."/>
            <person name="Uchiyama I."/>
            <person name="Ito T."/>
            <person name="Fujiyama A."/>
            <person name="Inagaki F."/>
            <person name="Takami H."/>
        </authorList>
    </citation>
    <scope>NUCLEOTIDE SEQUENCE</scope>
    <source>
        <strain evidence="1">Expedition CK06-06</strain>
    </source>
</reference>
<organism evidence="1">
    <name type="scientific">marine sediment metagenome</name>
    <dbReference type="NCBI Taxonomy" id="412755"/>
    <lineage>
        <taxon>unclassified sequences</taxon>
        <taxon>metagenomes</taxon>
        <taxon>ecological metagenomes</taxon>
    </lineage>
</organism>
<proteinExistence type="predicted"/>
<dbReference type="EMBL" id="BARW01023758">
    <property type="protein sequence ID" value="GAI99405.1"/>
    <property type="molecule type" value="Genomic_DNA"/>
</dbReference>
<accession>X1UHP3</accession>
<protein>
    <submittedName>
        <fullName evidence="1">Uncharacterized protein</fullName>
    </submittedName>
</protein>